<evidence type="ECO:0000256" key="3">
    <source>
        <dbReference type="ARBA" id="ARBA00022737"/>
    </source>
</evidence>
<protein>
    <submittedName>
        <fullName evidence="7 8">Ran GTPase-activating protein 1 isoform X1</fullName>
    </submittedName>
</protein>
<dbReference type="GO" id="GO:0006913">
    <property type="term" value="P:nucleocytoplasmic transport"/>
    <property type="evidence" value="ECO:0007669"/>
    <property type="project" value="TreeGrafter"/>
</dbReference>
<dbReference type="AlphaFoldDB" id="A0A1S3DA71"/>
<dbReference type="Proteomes" id="UP000079169">
    <property type="component" value="Unplaced"/>
</dbReference>
<dbReference type="InterPro" id="IPR001611">
    <property type="entry name" value="Leu-rich_rpt"/>
</dbReference>
<feature type="compositionally biased region" description="Acidic residues" evidence="4">
    <location>
        <begin position="365"/>
        <end position="388"/>
    </location>
</feature>
<evidence type="ECO:0000313" key="8">
    <source>
        <dbReference type="RefSeq" id="XP_008476745.1"/>
    </source>
</evidence>
<dbReference type="OMA" id="DYFLART"/>
<dbReference type="KEGG" id="dci:103513674"/>
<dbReference type="PANTHER" id="PTHR24113:SF12">
    <property type="entry name" value="RAN GTPASE-ACTIVATING PROTEIN 1"/>
    <property type="match status" value="1"/>
</dbReference>
<dbReference type="CTD" id="35223"/>
<dbReference type="STRING" id="121845.A0A1S3DA71"/>
<dbReference type="GO" id="GO:0005829">
    <property type="term" value="C:cytosol"/>
    <property type="evidence" value="ECO:0007669"/>
    <property type="project" value="TreeGrafter"/>
</dbReference>
<dbReference type="CDD" id="cd00116">
    <property type="entry name" value="LRR_RI"/>
    <property type="match status" value="1"/>
</dbReference>
<dbReference type="Gene3D" id="3.80.10.10">
    <property type="entry name" value="Ribonuclease Inhibitor"/>
    <property type="match status" value="1"/>
</dbReference>
<accession>A0A1S3DA71</accession>
<organism evidence="6 7">
    <name type="scientific">Diaphorina citri</name>
    <name type="common">Asian citrus psyllid</name>
    <dbReference type="NCBI Taxonomy" id="121845"/>
    <lineage>
        <taxon>Eukaryota</taxon>
        <taxon>Metazoa</taxon>
        <taxon>Ecdysozoa</taxon>
        <taxon>Arthropoda</taxon>
        <taxon>Hexapoda</taxon>
        <taxon>Insecta</taxon>
        <taxon>Pterygota</taxon>
        <taxon>Neoptera</taxon>
        <taxon>Paraneoptera</taxon>
        <taxon>Hemiptera</taxon>
        <taxon>Sternorrhyncha</taxon>
        <taxon>Psylloidea</taxon>
        <taxon>Psyllidae</taxon>
        <taxon>Diaphorininae</taxon>
        <taxon>Diaphorina</taxon>
    </lineage>
</organism>
<dbReference type="Pfam" id="PF07834">
    <property type="entry name" value="RanGAP1_C"/>
    <property type="match status" value="1"/>
</dbReference>
<dbReference type="RefSeq" id="XP_008476744.1">
    <property type="nucleotide sequence ID" value="XM_008478522.3"/>
</dbReference>
<sequence>MTDKPNDDVSDILKKLESISVESGQDSTKLSFAGQGLKLDNKEDAKVIVDAINEVKVLVSLNLEGNTLGVNAAKAIADALSKHEHFKRALWKDMFTGRMKTEIPDALRYLGNGLQQAGARLVELDLSDNAFGPIGVEGLADLLRSSCCFALEELKLNNNGLGITGCKLLSKALHDCYESSKKEGSPLALKVFIAGRNRLENEGAKMLAAVFKKLKTLERVEMPQNGIYHVGITALSDAFEENKNLRHLNLNDNTITYKGAIPLGQALSKLPSLAILNLGDCLLKSAGASSIAKYLTDNTTLEDVNLTCNEISVQGGLDLVKAMKNKTKLKQINVSENQFGEEGVEEMEKLMKSFGMAAALVLEDDEGECSDEEQDEESEEENDSDAEGDNSNLSHNDSNHSHNASNQSHNNSNQSHNTSNQSHSVSQLKQHSVTDFLAAPSVSLFNSLGPNCAQLFLDEINSEPEDRYLESMLLAIMKVSSLVPSTTTLQSPSSSLFECTKVLYRELFNWASNSDKLSTVTNALLVHLGLIKCEDKSFKINYNLNGCMTAVRLLSEAKLLPSLTESQLLACMKLMDEKKSRAGIQLVECY</sequence>
<dbReference type="PANTHER" id="PTHR24113">
    <property type="entry name" value="RAN GTPASE-ACTIVATING PROTEIN 1"/>
    <property type="match status" value="1"/>
</dbReference>
<evidence type="ECO:0000256" key="2">
    <source>
        <dbReference type="ARBA" id="ARBA00022614"/>
    </source>
</evidence>
<keyword evidence="6" id="KW-1185">Reference proteome</keyword>
<dbReference type="GeneID" id="103513674"/>
<dbReference type="GO" id="GO:0031267">
    <property type="term" value="F:small GTPase binding"/>
    <property type="evidence" value="ECO:0007669"/>
    <property type="project" value="TreeGrafter"/>
</dbReference>
<dbReference type="SMART" id="SM00368">
    <property type="entry name" value="LRR_RI"/>
    <property type="match status" value="9"/>
</dbReference>
<gene>
    <name evidence="7 8" type="primary">LOC103513674</name>
</gene>
<evidence type="ECO:0000256" key="1">
    <source>
        <dbReference type="ARBA" id="ARBA00022468"/>
    </source>
</evidence>
<dbReference type="GO" id="GO:0007165">
    <property type="term" value="P:signal transduction"/>
    <property type="evidence" value="ECO:0007669"/>
    <property type="project" value="InterPro"/>
</dbReference>
<dbReference type="InterPro" id="IPR032675">
    <property type="entry name" value="LRR_dom_sf"/>
</dbReference>
<evidence type="ECO:0000313" key="7">
    <source>
        <dbReference type="RefSeq" id="XP_008476744.1"/>
    </source>
</evidence>
<feature type="compositionally biased region" description="Low complexity" evidence="4">
    <location>
        <begin position="389"/>
        <end position="427"/>
    </location>
</feature>
<dbReference type="Pfam" id="PF13516">
    <property type="entry name" value="LRR_6"/>
    <property type="match status" value="4"/>
</dbReference>
<dbReference type="GO" id="GO:0048471">
    <property type="term" value="C:perinuclear region of cytoplasm"/>
    <property type="evidence" value="ECO:0007669"/>
    <property type="project" value="TreeGrafter"/>
</dbReference>
<dbReference type="InterPro" id="IPR036720">
    <property type="entry name" value="RanGAP1_C_sf"/>
</dbReference>
<keyword evidence="3" id="KW-0677">Repeat</keyword>
<dbReference type="InterPro" id="IPR009109">
    <property type="entry name" value="Ran_GTPase_activating_1_C"/>
</dbReference>
<feature type="domain" description="Ran-GTPase activating protein 1 C-terminal" evidence="5">
    <location>
        <begin position="411"/>
        <end position="562"/>
    </location>
</feature>
<dbReference type="SUPFAM" id="SSF52047">
    <property type="entry name" value="RNI-like"/>
    <property type="match status" value="1"/>
</dbReference>
<evidence type="ECO:0000313" key="6">
    <source>
        <dbReference type="Proteomes" id="UP000079169"/>
    </source>
</evidence>
<evidence type="ECO:0000256" key="4">
    <source>
        <dbReference type="SAM" id="MobiDB-lite"/>
    </source>
</evidence>
<dbReference type="GO" id="GO:0005634">
    <property type="term" value="C:nucleus"/>
    <property type="evidence" value="ECO:0007669"/>
    <property type="project" value="TreeGrafter"/>
</dbReference>
<dbReference type="SUPFAM" id="SSF69099">
    <property type="entry name" value="Ran-GTPase activating protein 1 (RanGAP1), C-terminal domain"/>
    <property type="match status" value="1"/>
</dbReference>
<dbReference type="InterPro" id="IPR027038">
    <property type="entry name" value="RanGap"/>
</dbReference>
<dbReference type="RefSeq" id="XP_008476745.1">
    <property type="nucleotide sequence ID" value="XM_008478523.3"/>
</dbReference>
<evidence type="ECO:0000259" key="5">
    <source>
        <dbReference type="Pfam" id="PF07834"/>
    </source>
</evidence>
<dbReference type="GO" id="GO:0005096">
    <property type="term" value="F:GTPase activator activity"/>
    <property type="evidence" value="ECO:0007669"/>
    <property type="project" value="UniProtKB-KW"/>
</dbReference>
<proteinExistence type="predicted"/>
<name>A0A1S3DA71_DIACI</name>
<feature type="region of interest" description="Disordered" evidence="4">
    <location>
        <begin position="365"/>
        <end position="428"/>
    </location>
</feature>
<keyword evidence="2" id="KW-0433">Leucine-rich repeat</keyword>
<dbReference type="Gene3D" id="1.25.40.200">
    <property type="entry name" value="Ran-GTPase activating protein 1, C-terminal domain"/>
    <property type="match status" value="1"/>
</dbReference>
<dbReference type="PaxDb" id="121845-A0A1S3DA71"/>
<keyword evidence="1" id="KW-0343">GTPase activation</keyword>
<reference evidence="7 8" key="1">
    <citation type="submission" date="2025-04" db="UniProtKB">
        <authorList>
            <consortium name="RefSeq"/>
        </authorList>
    </citation>
    <scope>IDENTIFICATION</scope>
</reference>